<dbReference type="VEuPathDB" id="FungiDB:LCOR_06155.1"/>
<dbReference type="STRING" id="1263082.A0A068RYZ2"/>
<evidence type="ECO:0000256" key="8">
    <source>
        <dbReference type="ARBA" id="ARBA00047811"/>
    </source>
</evidence>
<comment type="catalytic activity">
    <reaction evidence="9">
        <text>L-seryl-[protein] + ATP = O-phospho-L-seryl-[protein] + ADP + H(+)</text>
        <dbReference type="Rhea" id="RHEA:17989"/>
        <dbReference type="Rhea" id="RHEA-COMP:9863"/>
        <dbReference type="Rhea" id="RHEA-COMP:11604"/>
        <dbReference type="ChEBI" id="CHEBI:15378"/>
        <dbReference type="ChEBI" id="CHEBI:29999"/>
        <dbReference type="ChEBI" id="CHEBI:30616"/>
        <dbReference type="ChEBI" id="CHEBI:83421"/>
        <dbReference type="ChEBI" id="CHEBI:456216"/>
        <dbReference type="EC" id="2.7.11.22"/>
    </reaction>
</comment>
<dbReference type="GO" id="GO:0005524">
    <property type="term" value="F:ATP binding"/>
    <property type="evidence" value="ECO:0007669"/>
    <property type="project" value="UniProtKB-KW"/>
</dbReference>
<dbReference type="PROSITE" id="PS50011">
    <property type="entry name" value="PROTEIN_KINASE_DOM"/>
    <property type="match status" value="1"/>
</dbReference>
<dbReference type="InterPro" id="IPR011009">
    <property type="entry name" value="Kinase-like_dom_sf"/>
</dbReference>
<feature type="compositionally biased region" description="Basic residues" evidence="10">
    <location>
        <begin position="20"/>
        <end position="36"/>
    </location>
</feature>
<evidence type="ECO:0000256" key="9">
    <source>
        <dbReference type="ARBA" id="ARBA00048367"/>
    </source>
</evidence>
<keyword evidence="5" id="KW-0547">Nucleotide-binding</keyword>
<evidence type="ECO:0000313" key="12">
    <source>
        <dbReference type="EMBL" id="CDH54950.1"/>
    </source>
</evidence>
<accession>A0A068RYZ2</accession>
<evidence type="ECO:0000256" key="5">
    <source>
        <dbReference type="ARBA" id="ARBA00022741"/>
    </source>
</evidence>
<comment type="caution">
    <text evidence="12">The sequence shown here is derived from an EMBL/GenBank/DDBJ whole genome shotgun (WGS) entry which is preliminary data.</text>
</comment>
<protein>
    <recommendedName>
        <fullName evidence="2">cyclin-dependent kinase</fullName>
        <ecNumber evidence="2">2.7.11.22</ecNumber>
    </recommendedName>
</protein>
<dbReference type="PROSITE" id="PS00108">
    <property type="entry name" value="PROTEIN_KINASE_ST"/>
    <property type="match status" value="1"/>
</dbReference>
<comment type="catalytic activity">
    <reaction evidence="8">
        <text>L-threonyl-[protein] + ATP = O-phospho-L-threonyl-[protein] + ADP + H(+)</text>
        <dbReference type="Rhea" id="RHEA:46608"/>
        <dbReference type="Rhea" id="RHEA-COMP:11060"/>
        <dbReference type="Rhea" id="RHEA-COMP:11605"/>
        <dbReference type="ChEBI" id="CHEBI:15378"/>
        <dbReference type="ChEBI" id="CHEBI:30013"/>
        <dbReference type="ChEBI" id="CHEBI:30616"/>
        <dbReference type="ChEBI" id="CHEBI:61977"/>
        <dbReference type="ChEBI" id="CHEBI:456216"/>
        <dbReference type="EC" id="2.7.11.22"/>
    </reaction>
</comment>
<dbReference type="Gene3D" id="1.10.510.10">
    <property type="entry name" value="Transferase(Phosphotransferase) domain 1"/>
    <property type="match status" value="1"/>
</dbReference>
<dbReference type="FunFam" id="3.30.200.20:FF:000054">
    <property type="entry name" value="Cyclin-dependent kinase 11B"/>
    <property type="match status" value="1"/>
</dbReference>
<feature type="domain" description="Protein kinase" evidence="11">
    <location>
        <begin position="86"/>
        <end position="371"/>
    </location>
</feature>
<dbReference type="OrthoDB" id="1732493at2759"/>
<dbReference type="SUPFAM" id="SSF56112">
    <property type="entry name" value="Protein kinase-like (PK-like)"/>
    <property type="match status" value="1"/>
</dbReference>
<feature type="compositionally biased region" description="Pro residues" evidence="10">
    <location>
        <begin position="53"/>
        <end position="63"/>
    </location>
</feature>
<evidence type="ECO:0000256" key="4">
    <source>
        <dbReference type="ARBA" id="ARBA00022679"/>
    </source>
</evidence>
<dbReference type="PANTHER" id="PTHR24056">
    <property type="entry name" value="CELL DIVISION PROTEIN KINASE"/>
    <property type="match status" value="1"/>
</dbReference>
<dbReference type="PANTHER" id="PTHR24056:SF107">
    <property type="entry name" value="CYCLIN-DEPENDENT KINASE 11A-RELATED"/>
    <property type="match status" value="1"/>
</dbReference>
<dbReference type="InterPro" id="IPR000719">
    <property type="entry name" value="Prot_kinase_dom"/>
</dbReference>
<keyword evidence="7" id="KW-0067">ATP-binding</keyword>
<dbReference type="AlphaFoldDB" id="A0A068RYZ2"/>
<sequence>MSTRKSKWESDEESPSTPTTKRHKKTSTEKKHHTSRHASPSVTTTHDTSKTKAPPPPPPPPALAKPMPRRSTSRPFIEGCRSVDRFERLNRIEEGSYGIVFRARDRDSGDVVALKKLKLDKEKNGFPVTSLREIYTLINVKHPNIVNVREIVMGNHLDQVYIVMDFIEHDLKTLMTDMRTPFLQSEVKTLMLQLLSAVALLHDNWIIHRDLKTSNLLLNNRGEIKVADFGLARKYGSPLGHMTQLVVTLWYRAPELLLGTKQYTTAVDMWSIGCIFAELINNEPLVSGRSEIDQIDKIFKLLGAPNEKIWPGFMELPYAKNISMNNQSSYSSLRSRFPYLTEAGLDLLSKLLTYDPEQRITAEQALNHPYFSESPPPKDPALFPTWPSKGSGEKRKVYSPSAPQGVHSGLDDDNDPTLAGTLFAGQSESAGFRLKLA</sequence>
<dbReference type="InterPro" id="IPR045267">
    <property type="entry name" value="CDK11/PITSLRE_STKc"/>
</dbReference>
<dbReference type="Pfam" id="PF00069">
    <property type="entry name" value="Pkinase"/>
    <property type="match status" value="1"/>
</dbReference>
<dbReference type="EMBL" id="CBTN010000026">
    <property type="protein sequence ID" value="CDH54950.1"/>
    <property type="molecule type" value="Genomic_DNA"/>
</dbReference>
<gene>
    <name evidence="12" type="ORF">LCOR_06155.1</name>
</gene>
<dbReference type="GO" id="GO:2001178">
    <property type="term" value="P:positive regulation of mediator complex assembly"/>
    <property type="evidence" value="ECO:0007669"/>
    <property type="project" value="EnsemblFungi"/>
</dbReference>
<dbReference type="InterPro" id="IPR008271">
    <property type="entry name" value="Ser/Thr_kinase_AS"/>
</dbReference>
<evidence type="ECO:0000256" key="10">
    <source>
        <dbReference type="SAM" id="MobiDB-lite"/>
    </source>
</evidence>
<evidence type="ECO:0000256" key="2">
    <source>
        <dbReference type="ARBA" id="ARBA00012425"/>
    </source>
</evidence>
<dbReference type="GO" id="GO:0000307">
    <property type="term" value="C:cyclin-dependent protein kinase holoenzyme complex"/>
    <property type="evidence" value="ECO:0007669"/>
    <property type="project" value="EnsemblFungi"/>
</dbReference>
<reference evidence="12" key="1">
    <citation type="submission" date="2013-08" db="EMBL/GenBank/DDBJ databases">
        <title>Gene expansion shapes genome architecture in the human pathogen Lichtheimia corymbifera: an evolutionary genomics analysis in the ancient terrestrial Mucorales (Mucoromycotina).</title>
        <authorList>
            <person name="Schwartze V.U."/>
            <person name="Winter S."/>
            <person name="Shelest E."/>
            <person name="Marcet-Houben M."/>
            <person name="Horn F."/>
            <person name="Wehner S."/>
            <person name="Hoffmann K."/>
            <person name="Riege K."/>
            <person name="Sammeth M."/>
            <person name="Nowrousian M."/>
            <person name="Valiante V."/>
            <person name="Linde J."/>
            <person name="Jacobsen I.D."/>
            <person name="Marz M."/>
            <person name="Brakhage A.A."/>
            <person name="Gabaldon T."/>
            <person name="Bocker S."/>
            <person name="Voigt K."/>
        </authorList>
    </citation>
    <scope>NUCLEOTIDE SEQUENCE [LARGE SCALE GENOMIC DNA]</scope>
    <source>
        <strain evidence="12">FSU 9682</strain>
    </source>
</reference>
<dbReference type="FunFam" id="1.10.510.10:FF:000211">
    <property type="entry name" value="Cyclin-dependent kinase G-2"/>
    <property type="match status" value="1"/>
</dbReference>
<keyword evidence="13" id="KW-1185">Reference proteome</keyword>
<evidence type="ECO:0000256" key="7">
    <source>
        <dbReference type="ARBA" id="ARBA00022840"/>
    </source>
</evidence>
<dbReference type="GO" id="GO:0005634">
    <property type="term" value="C:nucleus"/>
    <property type="evidence" value="ECO:0007669"/>
    <property type="project" value="EnsemblFungi"/>
</dbReference>
<dbReference type="InterPro" id="IPR050108">
    <property type="entry name" value="CDK"/>
</dbReference>
<evidence type="ECO:0000256" key="3">
    <source>
        <dbReference type="ARBA" id="ARBA00022527"/>
    </source>
</evidence>
<dbReference type="Proteomes" id="UP000027586">
    <property type="component" value="Unassembled WGS sequence"/>
</dbReference>
<evidence type="ECO:0000256" key="6">
    <source>
        <dbReference type="ARBA" id="ARBA00022777"/>
    </source>
</evidence>
<proteinExistence type="inferred from homology"/>
<dbReference type="Gene3D" id="3.30.200.20">
    <property type="entry name" value="Phosphorylase Kinase, domain 1"/>
    <property type="match status" value="1"/>
</dbReference>
<keyword evidence="4" id="KW-0808">Transferase</keyword>
<organism evidence="12 13">
    <name type="scientific">Lichtheimia corymbifera JMRC:FSU:9682</name>
    <dbReference type="NCBI Taxonomy" id="1263082"/>
    <lineage>
        <taxon>Eukaryota</taxon>
        <taxon>Fungi</taxon>
        <taxon>Fungi incertae sedis</taxon>
        <taxon>Mucoromycota</taxon>
        <taxon>Mucoromycotina</taxon>
        <taxon>Mucoromycetes</taxon>
        <taxon>Mucorales</taxon>
        <taxon>Lichtheimiaceae</taxon>
        <taxon>Lichtheimia</taxon>
    </lineage>
</organism>
<feature type="region of interest" description="Disordered" evidence="10">
    <location>
        <begin position="368"/>
        <end position="422"/>
    </location>
</feature>
<evidence type="ECO:0000256" key="1">
    <source>
        <dbReference type="ARBA" id="ARBA00006485"/>
    </source>
</evidence>
<name>A0A068RYZ2_9FUNG</name>
<keyword evidence="6" id="KW-0418">Kinase</keyword>
<dbReference type="GO" id="GO:0004693">
    <property type="term" value="F:cyclin-dependent protein serine/threonine kinase activity"/>
    <property type="evidence" value="ECO:0007669"/>
    <property type="project" value="UniProtKB-EC"/>
</dbReference>
<dbReference type="EC" id="2.7.11.22" evidence="2"/>
<evidence type="ECO:0000313" key="13">
    <source>
        <dbReference type="Proteomes" id="UP000027586"/>
    </source>
</evidence>
<evidence type="ECO:0000259" key="11">
    <source>
        <dbReference type="PROSITE" id="PS50011"/>
    </source>
</evidence>
<dbReference type="GO" id="GO:0000785">
    <property type="term" value="C:chromatin"/>
    <property type="evidence" value="ECO:0007669"/>
    <property type="project" value="EnsemblFungi"/>
</dbReference>
<dbReference type="GO" id="GO:0007346">
    <property type="term" value="P:regulation of mitotic cell cycle"/>
    <property type="evidence" value="ECO:0007669"/>
    <property type="project" value="TreeGrafter"/>
</dbReference>
<dbReference type="SMART" id="SM00220">
    <property type="entry name" value="S_TKc"/>
    <property type="match status" value="1"/>
</dbReference>
<keyword evidence="3" id="KW-0723">Serine/threonine-protein kinase</keyword>
<dbReference type="CDD" id="cd07843">
    <property type="entry name" value="STKc_CDC2L1"/>
    <property type="match status" value="1"/>
</dbReference>
<feature type="region of interest" description="Disordered" evidence="10">
    <location>
        <begin position="1"/>
        <end position="77"/>
    </location>
</feature>
<comment type="similarity">
    <text evidence="1">Belongs to the protein kinase superfamily. CMGC Ser/Thr protein kinase family. CDC2/CDKX subfamily.</text>
</comment>